<dbReference type="CDD" id="cd00268">
    <property type="entry name" value="DEADc"/>
    <property type="match status" value="1"/>
</dbReference>
<proteinExistence type="inferred from homology"/>
<dbReference type="EMBL" id="LTDL01000028">
    <property type="protein sequence ID" value="OAG30455.1"/>
    <property type="molecule type" value="Genomic_DNA"/>
</dbReference>
<dbReference type="SMART" id="SM00487">
    <property type="entry name" value="DEXDc"/>
    <property type="match status" value="1"/>
</dbReference>
<evidence type="ECO:0000256" key="2">
    <source>
        <dbReference type="ARBA" id="ARBA00022517"/>
    </source>
</evidence>
<comment type="caution">
    <text evidence="12">The sequence shown here is derived from an EMBL/GenBank/DDBJ whole genome shotgun (WGS) entry which is preliminary data.</text>
</comment>
<evidence type="ECO:0000313" key="12">
    <source>
        <dbReference type="EMBL" id="OAG30455.1"/>
    </source>
</evidence>
<dbReference type="Pfam" id="PF00270">
    <property type="entry name" value="DEAD"/>
    <property type="match status" value="1"/>
</dbReference>
<keyword evidence="4 9" id="KW-0547">Nucleotide-binding</keyword>
<evidence type="ECO:0000256" key="5">
    <source>
        <dbReference type="ARBA" id="ARBA00022801"/>
    </source>
</evidence>
<dbReference type="InterPro" id="IPR014001">
    <property type="entry name" value="Helicase_ATP-bd"/>
</dbReference>
<keyword evidence="3" id="KW-0698">rRNA processing</keyword>
<dbReference type="InterPro" id="IPR025313">
    <property type="entry name" value="SPB4-like_CTE"/>
</dbReference>
<evidence type="ECO:0000259" key="11">
    <source>
        <dbReference type="PROSITE" id="PS51194"/>
    </source>
</evidence>
<accession>A0A177EER8</accession>
<name>A0A177EER8_9MICR</name>
<keyword evidence="8 9" id="KW-0694">RNA-binding</keyword>
<dbReference type="GeneID" id="93648347"/>
<dbReference type="Proteomes" id="UP000185944">
    <property type="component" value="Unassembled WGS sequence"/>
</dbReference>
<dbReference type="GO" id="GO:0016787">
    <property type="term" value="F:hydrolase activity"/>
    <property type="evidence" value="ECO:0007669"/>
    <property type="project" value="UniProtKB-KW"/>
</dbReference>
<dbReference type="GO" id="GO:0005730">
    <property type="term" value="C:nucleolus"/>
    <property type="evidence" value="ECO:0007669"/>
    <property type="project" value="UniProtKB-SubCell"/>
</dbReference>
<feature type="domain" description="Helicase ATP-binding" evidence="10">
    <location>
        <begin position="38"/>
        <end position="210"/>
    </location>
</feature>
<dbReference type="SMART" id="SM00490">
    <property type="entry name" value="HELICc"/>
    <property type="match status" value="1"/>
</dbReference>
<dbReference type="InterPro" id="IPR001650">
    <property type="entry name" value="Helicase_C-like"/>
</dbReference>
<keyword evidence="2" id="KW-0690">Ribosome biogenesis</keyword>
<dbReference type="CDD" id="cd18787">
    <property type="entry name" value="SF2_C_DEAD"/>
    <property type="match status" value="1"/>
</dbReference>
<evidence type="ECO:0000256" key="8">
    <source>
        <dbReference type="ARBA" id="ARBA00022884"/>
    </source>
</evidence>
<dbReference type="GO" id="GO:0006364">
    <property type="term" value="P:rRNA processing"/>
    <property type="evidence" value="ECO:0007669"/>
    <property type="project" value="UniProtKB-KW"/>
</dbReference>
<dbReference type="SMART" id="SM01178">
    <property type="entry name" value="DUF4217"/>
    <property type="match status" value="1"/>
</dbReference>
<dbReference type="GO" id="GO:0003723">
    <property type="term" value="F:RNA binding"/>
    <property type="evidence" value="ECO:0007669"/>
    <property type="project" value="UniProtKB-UniRule"/>
</dbReference>
<reference evidence="12 13" key="1">
    <citation type="submission" date="2016-02" db="EMBL/GenBank/DDBJ databases">
        <title>Discovery of a natural microsporidian pathogen with a broad tissue tropism in Caenorhabditis elegans.</title>
        <authorList>
            <person name="Luallen R.J."/>
            <person name="Reinke A.W."/>
            <person name="Tong L."/>
            <person name="Botts M.R."/>
            <person name="Felix M.-A."/>
            <person name="Troemel E.R."/>
        </authorList>
    </citation>
    <scope>NUCLEOTIDE SEQUENCE [LARGE SCALE GENOMIC DNA]</scope>
    <source>
        <strain evidence="12 13">JUm2807</strain>
    </source>
</reference>
<dbReference type="OrthoDB" id="10259640at2759"/>
<evidence type="ECO:0000256" key="7">
    <source>
        <dbReference type="ARBA" id="ARBA00022840"/>
    </source>
</evidence>
<comment type="function">
    <text evidence="9">RNA helicase.</text>
</comment>
<protein>
    <recommendedName>
        <fullName evidence="9">ATP-dependent RNA helicase</fullName>
        <ecNumber evidence="9">3.6.4.13</ecNumber>
    </recommendedName>
</protein>
<feature type="domain" description="Helicase C-terminal" evidence="11">
    <location>
        <begin position="221"/>
        <end position="387"/>
    </location>
</feature>
<dbReference type="STRING" id="1805483.A0A177EER8"/>
<dbReference type="Pfam" id="PF00271">
    <property type="entry name" value="Helicase_C"/>
    <property type="match status" value="1"/>
</dbReference>
<gene>
    <name evidence="12" type="ORF">NEDG_01997</name>
</gene>
<evidence type="ECO:0000256" key="9">
    <source>
        <dbReference type="RuleBase" id="RU365068"/>
    </source>
</evidence>
<keyword evidence="13" id="KW-1185">Reference proteome</keyword>
<evidence type="ECO:0000313" key="13">
    <source>
        <dbReference type="Proteomes" id="UP000185944"/>
    </source>
</evidence>
<dbReference type="InterPro" id="IPR011545">
    <property type="entry name" value="DEAD/DEAH_box_helicase_dom"/>
</dbReference>
<dbReference type="Pfam" id="PF13959">
    <property type="entry name" value="CTE_SPB4"/>
    <property type="match status" value="1"/>
</dbReference>
<dbReference type="RefSeq" id="XP_067544712.1">
    <property type="nucleotide sequence ID" value="XM_067689415.1"/>
</dbReference>
<dbReference type="InterPro" id="IPR027417">
    <property type="entry name" value="P-loop_NTPase"/>
</dbReference>
<dbReference type="PROSITE" id="PS51192">
    <property type="entry name" value="HELICASE_ATP_BIND_1"/>
    <property type="match status" value="1"/>
</dbReference>
<comment type="catalytic activity">
    <reaction evidence="9">
        <text>ATP + H2O = ADP + phosphate + H(+)</text>
        <dbReference type="Rhea" id="RHEA:13065"/>
        <dbReference type="ChEBI" id="CHEBI:15377"/>
        <dbReference type="ChEBI" id="CHEBI:15378"/>
        <dbReference type="ChEBI" id="CHEBI:30616"/>
        <dbReference type="ChEBI" id="CHEBI:43474"/>
        <dbReference type="ChEBI" id="CHEBI:456216"/>
        <dbReference type="EC" id="3.6.4.13"/>
    </reaction>
</comment>
<evidence type="ECO:0000256" key="4">
    <source>
        <dbReference type="ARBA" id="ARBA00022741"/>
    </source>
</evidence>
<comment type="similarity">
    <text evidence="9">Belongs to the DEAD box helicase family.</text>
</comment>
<dbReference type="GO" id="GO:0005524">
    <property type="term" value="F:ATP binding"/>
    <property type="evidence" value="ECO:0007669"/>
    <property type="project" value="UniProtKB-UniRule"/>
</dbReference>
<evidence type="ECO:0000256" key="1">
    <source>
        <dbReference type="ARBA" id="ARBA00004604"/>
    </source>
</evidence>
<organism evidence="12 13">
    <name type="scientific">Nematocida displodere</name>
    <dbReference type="NCBI Taxonomy" id="1805483"/>
    <lineage>
        <taxon>Eukaryota</taxon>
        <taxon>Fungi</taxon>
        <taxon>Fungi incertae sedis</taxon>
        <taxon>Microsporidia</taxon>
        <taxon>Nematocida</taxon>
    </lineage>
</organism>
<comment type="domain">
    <text evidence="9">The Q motif is unique to and characteristic of the DEAD box family of RNA helicases and controls ATP binding and hydrolysis.</text>
</comment>
<dbReference type="Gene3D" id="3.40.50.300">
    <property type="entry name" value="P-loop containing nucleotide triphosphate hydrolases"/>
    <property type="match status" value="2"/>
</dbReference>
<dbReference type="PROSITE" id="PS51194">
    <property type="entry name" value="HELICASE_CTER"/>
    <property type="match status" value="1"/>
</dbReference>
<dbReference type="PANTHER" id="PTHR24031">
    <property type="entry name" value="RNA HELICASE"/>
    <property type="match status" value="1"/>
</dbReference>
<keyword evidence="6 9" id="KW-0347">Helicase</keyword>
<dbReference type="AlphaFoldDB" id="A0A177EER8"/>
<dbReference type="InterPro" id="IPR044742">
    <property type="entry name" value="DEAD/DEAH_RhlB"/>
</dbReference>
<dbReference type="SUPFAM" id="SSF52540">
    <property type="entry name" value="P-loop containing nucleoside triphosphate hydrolases"/>
    <property type="match status" value="1"/>
</dbReference>
<evidence type="ECO:0000256" key="6">
    <source>
        <dbReference type="ARBA" id="ARBA00022806"/>
    </source>
</evidence>
<dbReference type="VEuPathDB" id="MicrosporidiaDB:NEDG_01997"/>
<dbReference type="GO" id="GO:0003724">
    <property type="term" value="F:RNA helicase activity"/>
    <property type="evidence" value="ECO:0007669"/>
    <property type="project" value="UniProtKB-EC"/>
</dbReference>
<dbReference type="EC" id="3.6.4.13" evidence="9"/>
<keyword evidence="5 9" id="KW-0378">Hydrolase</keyword>
<evidence type="ECO:0000256" key="3">
    <source>
        <dbReference type="ARBA" id="ARBA00022552"/>
    </source>
</evidence>
<sequence length="448" mass="49842">MAASKELKTDAPFLSRTVRKSLAAMNISSLTEIQKLSIPETLKGRDLLGVANTGSGKTLAFLVPAVEMLRKTKDVKTPRVLVVAPTRELAMQTFRVAKTLLKEVPGTDATLLIGGTRRAHETEDIASGTSILVCTPGRLLDHINSGLSLQKIKMVVLDESDRILDIGFERDMTAILSSLPKARQTLMFSATSTNNSLTKTWLAKDHATIEVKTNDRVTAIGLEQSFVLCPEERRFALLFSLLRRTKEKVIVFFSTCASVMYHGELFMLLKFNVGLLHSGVKQDRRARVFDSFCSGDLQILFSTDVAARGLDVPGISWIVQYDPPTDPKEYVHRVGRTARAGNTGKAILFLLPHEKIFIKYLKQMGVVVEEWEFAEPQNITEHLVKTVSSNYYLEKSARDALKSYLQAYSGHKLKKVFDASKIELNKIANSFGFAKMPNIDLTICASRK</sequence>
<keyword evidence="7 9" id="KW-0067">ATP-binding</keyword>
<comment type="subcellular location">
    <subcellularLocation>
        <location evidence="1">Nucleus</location>
        <location evidence="1">Nucleolus</location>
    </subcellularLocation>
</comment>
<evidence type="ECO:0000259" key="10">
    <source>
        <dbReference type="PROSITE" id="PS51192"/>
    </source>
</evidence>